<feature type="compositionally biased region" description="Acidic residues" evidence="1">
    <location>
        <begin position="153"/>
        <end position="167"/>
    </location>
</feature>
<evidence type="ECO:0000256" key="1">
    <source>
        <dbReference type="SAM" id="MobiDB-lite"/>
    </source>
</evidence>
<evidence type="ECO:0000313" key="3">
    <source>
        <dbReference type="EMBL" id="CAK7273248.1"/>
    </source>
</evidence>
<protein>
    <recommendedName>
        <fullName evidence="2">Putative zinc-finger domain-containing protein</fullName>
    </recommendedName>
</protein>
<sequence>MESPGQRSPNAVGGDLSWSEAFPTAVTAAAPFAYPAHQPPSHQAYPHQQVYPQHYQSHRTHVQTPQQAVTAAQAYRVPPDAGREYDMNTAAITRSSELEEGELSDDDEDPYEPEEESRTESDNAMDLVENGSPQLAMGHVADLPSRDASVIDTQDDAFYDDEDEDKEAGEIKSIQTFRSASDAAVAVGGEVERSELESKSLPAAPDKRADSYSPSLSLGNAERNGGTAKGEAQFLGSAAATATATAQATTDAVNGKSTKSGTDRNSGRELSAVTEQSVLSKKLPYSTVDDAKKEAQRAILRLIPYGVNYQTYIDEGFDKGLIMSLFAELGLKASPNETLPTQRSISPIETAEAIASPSEPTGDGSATKKEERKDRIARLLALRASKPAHVSLNEPPAVNLTEPPAISPIEPPAVNSIEPSVVNPIEPPAINSIQSPAESPIETPAATPNATKAKSKTALLLQQRLKALKQAQEQRAAAATKAAEKPITIDNKLPEQHSQAATVLTRPNADKPVTESIAPPAMPPVSSRQRPVAADFDDALPPSLAQSPHGTLKRPTELMRQRSSVFIEVSDESADEDVDMELESQADDSARASGLPVRQSERLPSYDDNKIGESNGNLFSHDTLAVGPHLSPEPLNGGQTPPNVPAGTLSHLSGDEYTKKMRAIEFMKRRIAEAEAKKAHGTPTGLLTPHKKSMQTLPDNENSGQDSSSSNSSVASLAVRSHQQSPQRTMSAVELEFREQSRAGSPLASIEPLLEHPVKRNDVASTAPSGEYHRAKRMRLASLQLPSIEANLREKMFKLRLLQDKVAALQVEIDAGVAEKLRLTEDVEEVVMGSEDLGQELDATMQPNLQLEAAQTGDGSEQDQNDVSDGKAEMDASMDVAAAAAAAAADAEQSDSGDSGSLSQAEGDPSVAESVAESAVGPVAEPGAISSATTPHSPASRINDGDIEMAEKDASEEENQEEIGEVPDTGVELVYGESQRQREQLATRPATVAEPAVAGVKAGTLPPTLVPYESPLRYFRSFRYHPQYSVFVPSGYRSLTFSGKIQDDVVLCPTETAGESCREAACRFQHFATMVPRDDQILVELGRADDYTGEQKSRFVDGLTSLLKKIRDEKERDFVKIAQSIIDFRRAFLGDDTRIVSHLEGVAV</sequence>
<feature type="region of interest" description="Disordered" evidence="1">
    <location>
        <begin position="93"/>
        <end position="228"/>
    </location>
</feature>
<feature type="region of interest" description="Disordered" evidence="1">
    <location>
        <begin position="675"/>
        <end position="731"/>
    </location>
</feature>
<accession>A0ABP0DY77</accession>
<proteinExistence type="predicted"/>
<feature type="region of interest" description="Disordered" evidence="1">
    <location>
        <begin position="425"/>
        <end position="455"/>
    </location>
</feature>
<evidence type="ECO:0000313" key="4">
    <source>
        <dbReference type="Proteomes" id="UP001642502"/>
    </source>
</evidence>
<feature type="compositionally biased region" description="Polar residues" evidence="1">
    <location>
        <begin position="694"/>
        <end position="706"/>
    </location>
</feature>
<feature type="region of interest" description="Disordered" evidence="1">
    <location>
        <begin position="853"/>
        <end position="872"/>
    </location>
</feature>
<dbReference type="Proteomes" id="UP001642502">
    <property type="component" value="Unassembled WGS sequence"/>
</dbReference>
<feature type="region of interest" description="Disordered" evidence="1">
    <location>
        <begin position="883"/>
        <end position="919"/>
    </location>
</feature>
<dbReference type="Pfam" id="PF10650">
    <property type="entry name" value="zf-C3H1"/>
    <property type="match status" value="1"/>
</dbReference>
<gene>
    <name evidence="3" type="ORF">SEPCBS119000_005555</name>
</gene>
<comment type="caution">
    <text evidence="3">The sequence shown here is derived from an EMBL/GenBank/DDBJ whole genome shotgun (WGS) entry which is preliminary data.</text>
</comment>
<feature type="compositionally biased region" description="Acidic residues" evidence="1">
    <location>
        <begin position="569"/>
        <end position="586"/>
    </location>
</feature>
<name>A0ABP0DY77_9PEZI</name>
<feature type="compositionally biased region" description="Low complexity" evidence="1">
    <location>
        <begin position="707"/>
        <end position="721"/>
    </location>
</feature>
<dbReference type="EMBL" id="CAWUON010000107">
    <property type="protein sequence ID" value="CAK7273248.1"/>
    <property type="molecule type" value="Genomic_DNA"/>
</dbReference>
<feature type="region of interest" description="Disordered" evidence="1">
    <location>
        <begin position="350"/>
        <end position="372"/>
    </location>
</feature>
<feature type="compositionally biased region" description="Low complexity" evidence="1">
    <location>
        <begin position="883"/>
        <end position="904"/>
    </location>
</feature>
<dbReference type="InterPro" id="IPR019607">
    <property type="entry name" value="Putative_zinc-finger_domain"/>
</dbReference>
<feature type="compositionally biased region" description="Acidic residues" evidence="1">
    <location>
        <begin position="98"/>
        <end position="115"/>
    </location>
</feature>
<feature type="compositionally biased region" description="Low complexity" evidence="1">
    <location>
        <begin position="443"/>
        <end position="455"/>
    </location>
</feature>
<keyword evidence="4" id="KW-1185">Reference proteome</keyword>
<feature type="region of interest" description="Disordered" evidence="1">
    <location>
        <begin position="568"/>
        <end position="654"/>
    </location>
</feature>
<reference evidence="3 4" key="1">
    <citation type="submission" date="2024-01" db="EMBL/GenBank/DDBJ databases">
        <authorList>
            <person name="Allen C."/>
            <person name="Tagirdzhanova G."/>
        </authorList>
    </citation>
    <scope>NUCLEOTIDE SEQUENCE [LARGE SCALE GENOMIC DNA]</scope>
    <source>
        <strain evidence="3 4">CBS 119000</strain>
    </source>
</reference>
<feature type="compositionally biased region" description="Basic and acidic residues" evidence="1">
    <location>
        <begin position="599"/>
        <end position="611"/>
    </location>
</feature>
<feature type="region of interest" description="Disordered" evidence="1">
    <location>
        <begin position="246"/>
        <end position="276"/>
    </location>
</feature>
<evidence type="ECO:0000259" key="2">
    <source>
        <dbReference type="Pfam" id="PF10650"/>
    </source>
</evidence>
<organism evidence="3 4">
    <name type="scientific">Sporothrix epigloea</name>
    <dbReference type="NCBI Taxonomy" id="1892477"/>
    <lineage>
        <taxon>Eukaryota</taxon>
        <taxon>Fungi</taxon>
        <taxon>Dikarya</taxon>
        <taxon>Ascomycota</taxon>
        <taxon>Pezizomycotina</taxon>
        <taxon>Sordariomycetes</taxon>
        <taxon>Sordariomycetidae</taxon>
        <taxon>Ophiostomatales</taxon>
        <taxon>Ophiostomataceae</taxon>
        <taxon>Sporothrix</taxon>
    </lineage>
</organism>
<feature type="domain" description="Putative zinc-finger" evidence="2">
    <location>
        <begin position="1051"/>
        <end position="1072"/>
    </location>
</feature>
<feature type="region of interest" description="Disordered" evidence="1">
    <location>
        <begin position="476"/>
        <end position="531"/>
    </location>
</feature>